<dbReference type="GO" id="GO:0004519">
    <property type="term" value="F:endonuclease activity"/>
    <property type="evidence" value="ECO:0007669"/>
    <property type="project" value="UniProtKB-KW"/>
</dbReference>
<dbReference type="REBASE" id="12157">
    <property type="entry name" value="S.RbeRORF406P"/>
</dbReference>
<dbReference type="PANTHER" id="PTHR30408:SF13">
    <property type="entry name" value="TYPE I RESTRICTION ENZYME HINDI SPECIFICITY SUBUNIT"/>
    <property type="match status" value="1"/>
</dbReference>
<evidence type="ECO:0000256" key="1">
    <source>
        <dbReference type="ARBA" id="ARBA00022747"/>
    </source>
</evidence>
<keyword evidence="3" id="KW-0255">Endonuclease</keyword>
<organism evidence="3 4">
    <name type="scientific">Rickettsia bellii (strain RML369-C)</name>
    <dbReference type="NCBI Taxonomy" id="336407"/>
    <lineage>
        <taxon>Bacteria</taxon>
        <taxon>Pseudomonadati</taxon>
        <taxon>Pseudomonadota</taxon>
        <taxon>Alphaproteobacteria</taxon>
        <taxon>Rickettsiales</taxon>
        <taxon>Rickettsiaceae</taxon>
        <taxon>Rickettsieae</taxon>
        <taxon>Rickettsia</taxon>
        <taxon>belli group</taxon>
    </lineage>
</organism>
<evidence type="ECO:0000256" key="2">
    <source>
        <dbReference type="ARBA" id="ARBA00023125"/>
    </source>
</evidence>
<keyword evidence="3" id="KW-0378">Hydrolase</keyword>
<dbReference type="PANTHER" id="PTHR30408">
    <property type="entry name" value="TYPE-1 RESTRICTION ENZYME ECOKI SPECIFICITY PROTEIN"/>
    <property type="match status" value="1"/>
</dbReference>
<dbReference type="InterPro" id="IPR044946">
    <property type="entry name" value="Restrct_endonuc_typeI_TRD_sf"/>
</dbReference>
<accession>Q1RJH9</accession>
<dbReference type="KEGG" id="rbe:RBE_0404"/>
<dbReference type="eggNOG" id="COG0732">
    <property type="taxonomic scope" value="Bacteria"/>
</dbReference>
<sequence>MPLPPLPEQQKIANILRVWDKAIEKVSTLISLNEKFFNNLAKKLLKNCLNPQYLAWCPVTLGEIFTERRETTLNKMELLSITGSEGIVKKDSLKKRDTSNKDKSKYLLIYPGDLGYNTMRMWQGVCGISSLSGIVSPAYTICIPNSSAINTQFIYFLFKLPKMINEFYRYSQGLVDDTLGLKFSYFAEIKINIPTIEYQNQTANILLNYKNQISKYKNYKKALQSQKQGLIQKLLTGEWRVKIDE</sequence>
<keyword evidence="3" id="KW-0540">Nuclease</keyword>
<keyword evidence="1" id="KW-0680">Restriction system</keyword>
<reference evidence="3 4" key="1">
    <citation type="journal article" date="2006" name="PLoS Genet.">
        <title>Genome sequence of Rickettsia bellii illuminates the role of amoebae in gene exchanges between intracellular pathogens.</title>
        <authorList>
            <person name="Ogata H."/>
            <person name="La Scola B."/>
            <person name="Audic S."/>
            <person name="Renesto P."/>
            <person name="Blanc G."/>
            <person name="Robert C."/>
            <person name="Fournier P.-E."/>
            <person name="Claverie J.-M."/>
            <person name="Raoult D."/>
        </authorList>
    </citation>
    <scope>NUCLEOTIDE SEQUENCE [LARGE SCALE GENOMIC DNA]</scope>
    <source>
        <strain evidence="3 4">RML369-C</strain>
    </source>
</reference>
<dbReference type="Proteomes" id="UP000001951">
    <property type="component" value="Chromosome"/>
</dbReference>
<dbReference type="InterPro" id="IPR052021">
    <property type="entry name" value="Type-I_RS_S_subunit"/>
</dbReference>
<evidence type="ECO:0000313" key="4">
    <source>
        <dbReference type="Proteomes" id="UP000001951"/>
    </source>
</evidence>
<dbReference type="GO" id="GO:0009307">
    <property type="term" value="P:DNA restriction-modification system"/>
    <property type="evidence" value="ECO:0007669"/>
    <property type="project" value="UniProtKB-KW"/>
</dbReference>
<evidence type="ECO:0000313" key="3">
    <source>
        <dbReference type="EMBL" id="ABE04485.1"/>
    </source>
</evidence>
<name>Q1RJH9_RICBR</name>
<dbReference type="HOGENOM" id="CLU_021095_9_6_5"/>
<dbReference type="SUPFAM" id="SSF116734">
    <property type="entry name" value="DNA methylase specificity domain"/>
    <property type="match status" value="2"/>
</dbReference>
<dbReference type="Gene3D" id="1.10.287.1120">
    <property type="entry name" value="Bipartite methylase S protein"/>
    <property type="match status" value="1"/>
</dbReference>
<gene>
    <name evidence="3" type="primary">hsdS</name>
    <name evidence="3" type="ordered locus">RBE_0404</name>
</gene>
<dbReference type="GO" id="GO:0003677">
    <property type="term" value="F:DNA binding"/>
    <property type="evidence" value="ECO:0007669"/>
    <property type="project" value="UniProtKB-KW"/>
</dbReference>
<dbReference type="EMBL" id="CP000087">
    <property type="protein sequence ID" value="ABE04485.1"/>
    <property type="molecule type" value="Genomic_DNA"/>
</dbReference>
<proteinExistence type="predicted"/>
<keyword evidence="2" id="KW-0238">DNA-binding</keyword>
<dbReference type="AlphaFoldDB" id="Q1RJH9"/>
<protein>
    <submittedName>
        <fullName evidence="3">Restriction endonuclease S subunits</fullName>
    </submittedName>
</protein>
<dbReference type="Gene3D" id="3.90.220.20">
    <property type="entry name" value="DNA methylase specificity domains"/>
    <property type="match status" value="1"/>
</dbReference>